<gene>
    <name evidence="16" type="ORF">HRJ34_03765</name>
</gene>
<evidence type="ECO:0000256" key="1">
    <source>
        <dbReference type="ARBA" id="ARBA00004571"/>
    </source>
</evidence>
<evidence type="ECO:0000256" key="11">
    <source>
        <dbReference type="PROSITE-ProRule" id="PRU01360"/>
    </source>
</evidence>
<feature type="domain" description="TonB-dependent receptor-like beta-barrel" evidence="14">
    <location>
        <begin position="331"/>
        <end position="739"/>
    </location>
</feature>
<dbReference type="GO" id="GO:0006826">
    <property type="term" value="P:iron ion transport"/>
    <property type="evidence" value="ECO:0007669"/>
    <property type="project" value="UniProtKB-KW"/>
</dbReference>
<evidence type="ECO:0000256" key="12">
    <source>
        <dbReference type="RuleBase" id="RU003357"/>
    </source>
</evidence>
<name>A0A975HEM0_9SPHN</name>
<keyword evidence="2 11" id="KW-0813">Transport</keyword>
<dbReference type="InterPro" id="IPR000531">
    <property type="entry name" value="Beta-barrel_TonB"/>
</dbReference>
<dbReference type="GO" id="GO:0009279">
    <property type="term" value="C:cell outer membrane"/>
    <property type="evidence" value="ECO:0007669"/>
    <property type="project" value="UniProtKB-SubCell"/>
</dbReference>
<comment type="subcellular location">
    <subcellularLocation>
        <location evidence="1 11">Cell outer membrane</location>
        <topology evidence="1 11">Multi-pass membrane protein</topology>
    </subcellularLocation>
</comment>
<keyword evidence="9 11" id="KW-0472">Membrane</keyword>
<dbReference type="PANTHER" id="PTHR32552">
    <property type="entry name" value="FERRICHROME IRON RECEPTOR-RELATED"/>
    <property type="match status" value="1"/>
</dbReference>
<evidence type="ECO:0000256" key="2">
    <source>
        <dbReference type="ARBA" id="ARBA00022448"/>
    </source>
</evidence>
<dbReference type="AlphaFoldDB" id="A0A975HEM0"/>
<reference evidence="16" key="1">
    <citation type="submission" date="2020-07" db="EMBL/GenBank/DDBJ databases">
        <authorList>
            <person name="Camacho E."/>
        </authorList>
    </citation>
    <scope>NUCLEOTIDE SEQUENCE</scope>
    <source>
        <strain evidence="16">MPO218</strain>
    </source>
</reference>
<evidence type="ECO:0000256" key="13">
    <source>
        <dbReference type="SAM" id="SignalP"/>
    </source>
</evidence>
<keyword evidence="7" id="KW-0406">Ion transport</keyword>
<dbReference type="InterPro" id="IPR039426">
    <property type="entry name" value="TonB-dep_rcpt-like"/>
</dbReference>
<evidence type="ECO:0000256" key="10">
    <source>
        <dbReference type="ARBA" id="ARBA00023237"/>
    </source>
</evidence>
<evidence type="ECO:0000256" key="6">
    <source>
        <dbReference type="ARBA" id="ARBA00023004"/>
    </source>
</evidence>
<evidence type="ECO:0000313" key="16">
    <source>
        <dbReference type="EMBL" id="QTH22651.1"/>
    </source>
</evidence>
<evidence type="ECO:0000313" key="17">
    <source>
        <dbReference type="Proteomes" id="UP000664914"/>
    </source>
</evidence>
<dbReference type="PANTHER" id="PTHR32552:SF81">
    <property type="entry name" value="TONB-DEPENDENT OUTER MEMBRANE RECEPTOR"/>
    <property type="match status" value="1"/>
</dbReference>
<dbReference type="PROSITE" id="PS52016">
    <property type="entry name" value="TONB_DEPENDENT_REC_3"/>
    <property type="match status" value="1"/>
</dbReference>
<dbReference type="Pfam" id="PF00593">
    <property type="entry name" value="TonB_dep_Rec_b-barrel"/>
    <property type="match status" value="1"/>
</dbReference>
<dbReference type="Proteomes" id="UP000664914">
    <property type="component" value="Chromosome"/>
</dbReference>
<evidence type="ECO:0000256" key="9">
    <source>
        <dbReference type="ARBA" id="ARBA00023136"/>
    </source>
</evidence>
<evidence type="ECO:0000256" key="7">
    <source>
        <dbReference type="ARBA" id="ARBA00023065"/>
    </source>
</evidence>
<evidence type="ECO:0000259" key="14">
    <source>
        <dbReference type="Pfam" id="PF00593"/>
    </source>
</evidence>
<keyword evidence="10 11" id="KW-0998">Cell outer membrane</keyword>
<dbReference type="EMBL" id="CP059319">
    <property type="protein sequence ID" value="QTH22651.1"/>
    <property type="molecule type" value="Genomic_DNA"/>
</dbReference>
<feature type="chain" id="PRO_5037317021" evidence="13">
    <location>
        <begin position="23"/>
        <end position="777"/>
    </location>
</feature>
<feature type="domain" description="TonB-dependent receptor plug" evidence="15">
    <location>
        <begin position="55"/>
        <end position="164"/>
    </location>
</feature>
<reference evidence="16" key="2">
    <citation type="submission" date="2021-04" db="EMBL/GenBank/DDBJ databases">
        <title>Isolation and genomic analysis of the ibuprofen-degrading bacterium Sphingomonas strain MPO218.</title>
        <authorList>
            <person name="Aulestia M."/>
            <person name="Flores A."/>
            <person name="Mangas E.L."/>
            <person name="Perez-Pulido A.J."/>
            <person name="Santero E."/>
            <person name="Camacho E.M."/>
        </authorList>
    </citation>
    <scope>NUCLEOTIDE SEQUENCE</scope>
    <source>
        <strain evidence="16">MPO218</strain>
    </source>
</reference>
<evidence type="ECO:0000256" key="8">
    <source>
        <dbReference type="ARBA" id="ARBA00023077"/>
    </source>
</evidence>
<organism evidence="16 17">
    <name type="scientific">Rhizorhabdus wittichii</name>
    <dbReference type="NCBI Taxonomy" id="160791"/>
    <lineage>
        <taxon>Bacteria</taxon>
        <taxon>Pseudomonadati</taxon>
        <taxon>Pseudomonadota</taxon>
        <taxon>Alphaproteobacteria</taxon>
        <taxon>Sphingomonadales</taxon>
        <taxon>Sphingomonadaceae</taxon>
        <taxon>Rhizorhabdus</taxon>
    </lineage>
</organism>
<sequence length="777" mass="83758">MAFRRTCLLVCAASLLPQLAAAQTASPPAEAEAAVTGAADSGEIIVTARRRAESLQDVPISVSAISGKALTQSGVTDALSFQSRVPSLSLTNQGTTRSELGFSIRGQRTQESQLLTDPPVGTYFAEVVQARSTGFANTLYDLESVQVLKGVQGTLFGRNMTGGAVLVEPAKPTDQLAAEVRGQIGNFDLRDAYAMLNLPISDGIAIRFAGKTHERDGFTKDVSSGRDYDDQNYDTFRVSLAINPAENIESTTIFDWVRTREHGTALVGTAANPAAPAIAGYGALRGFGIPVSDVLAQFAAQAARPHYRFDTAAGEDGTLDAYGVKPFEHLKNYGITNRSSIDLGGVTIKNIFGYRRLKFNQIMDLDGVPAFLINSNRFRDIKQYSEELQAQGKAFDDRLTYVVGAYYFLEKGTDGSTSSQFPELAIAGQGLPLTTPASTFLNAYVGQGRAKTGALYAAGTYNFTNQFKLSAGIRYTEDKRRATVTAYYPNLGACLFRLADGTTPSLANCPQTNAKKWDDVTWDVTLQYEPNDDLTAYVSTRRGFRAGGFSLRAASTAELAPFNPETVQEYEIGLKNRADLGGGAALRTSLALFYQDYKNVQKQASSIDAAGNVNTIITNTARQKHYGGELEATLSAGAIDLTAFYSYVKVDISKGRQPGEFELVGAPHHQLGANLSYRLPLSESVGAASLNANVAYRSKQHLDKNDVLATEPGYALVNLRANLDNIAGTGFGAALFVNNATDKYYRIGVIGIYNEAGYISSVYGEPRTYGLEVSYRF</sequence>
<keyword evidence="6" id="KW-0408">Iron</keyword>
<accession>A0A975HEM0</accession>
<evidence type="ECO:0000259" key="15">
    <source>
        <dbReference type="Pfam" id="PF07715"/>
    </source>
</evidence>
<evidence type="ECO:0000256" key="5">
    <source>
        <dbReference type="ARBA" id="ARBA00022692"/>
    </source>
</evidence>
<evidence type="ECO:0000256" key="3">
    <source>
        <dbReference type="ARBA" id="ARBA00022452"/>
    </source>
</evidence>
<keyword evidence="4" id="KW-0410">Iron transport</keyword>
<protein>
    <submittedName>
        <fullName evidence="16">TonB-dependent receptor</fullName>
    </submittedName>
</protein>
<dbReference type="InterPro" id="IPR012910">
    <property type="entry name" value="Plug_dom"/>
</dbReference>
<proteinExistence type="inferred from homology"/>
<keyword evidence="16" id="KW-0675">Receptor</keyword>
<keyword evidence="5 11" id="KW-0812">Transmembrane</keyword>
<dbReference type="SUPFAM" id="SSF56935">
    <property type="entry name" value="Porins"/>
    <property type="match status" value="1"/>
</dbReference>
<dbReference type="RefSeq" id="WP_208633391.1">
    <property type="nucleotide sequence ID" value="NZ_CP059319.1"/>
</dbReference>
<keyword evidence="3 11" id="KW-1134">Transmembrane beta strand</keyword>
<feature type="signal peptide" evidence="13">
    <location>
        <begin position="1"/>
        <end position="22"/>
    </location>
</feature>
<dbReference type="Pfam" id="PF07715">
    <property type="entry name" value="Plug"/>
    <property type="match status" value="1"/>
</dbReference>
<keyword evidence="13" id="KW-0732">Signal</keyword>
<dbReference type="Gene3D" id="2.40.170.20">
    <property type="entry name" value="TonB-dependent receptor, beta-barrel domain"/>
    <property type="match status" value="1"/>
</dbReference>
<dbReference type="InterPro" id="IPR036942">
    <property type="entry name" value="Beta-barrel_TonB_sf"/>
</dbReference>
<keyword evidence="8 12" id="KW-0798">TonB box</keyword>
<evidence type="ECO:0000256" key="4">
    <source>
        <dbReference type="ARBA" id="ARBA00022496"/>
    </source>
</evidence>
<comment type="similarity">
    <text evidence="11 12">Belongs to the TonB-dependent receptor family.</text>
</comment>